<reference evidence="3 4" key="1">
    <citation type="submission" date="2019-09" db="EMBL/GenBank/DDBJ databases">
        <authorList>
            <person name="Depoorter E."/>
        </authorList>
    </citation>
    <scope>NUCLEOTIDE SEQUENCE [LARGE SCALE GENOMIC DNA]</scope>
    <source>
        <strain evidence="3">R-18112</strain>
    </source>
</reference>
<feature type="region of interest" description="Disordered" evidence="1">
    <location>
        <begin position="153"/>
        <end position="186"/>
    </location>
</feature>
<feature type="transmembrane region" description="Helical" evidence="2">
    <location>
        <begin position="20"/>
        <end position="41"/>
    </location>
</feature>
<evidence type="ECO:0000256" key="2">
    <source>
        <dbReference type="SAM" id="Phobius"/>
    </source>
</evidence>
<dbReference type="AlphaFoldDB" id="A0A6P2VHL7"/>
<proteinExistence type="predicted"/>
<dbReference type="Proteomes" id="UP000494274">
    <property type="component" value="Unassembled WGS sequence"/>
</dbReference>
<keyword evidence="2" id="KW-0472">Membrane</keyword>
<protein>
    <submittedName>
        <fullName evidence="3">Uncharacterized protein</fullName>
    </submittedName>
</protein>
<feature type="compositionally biased region" description="Acidic residues" evidence="1">
    <location>
        <begin position="153"/>
        <end position="177"/>
    </location>
</feature>
<feature type="compositionally biased region" description="Basic and acidic residues" evidence="1">
    <location>
        <begin position="434"/>
        <end position="446"/>
    </location>
</feature>
<dbReference type="RefSeq" id="WP_175044501.1">
    <property type="nucleotide sequence ID" value="NZ_CABVQI010000009.1"/>
</dbReference>
<evidence type="ECO:0000313" key="4">
    <source>
        <dbReference type="Proteomes" id="UP000494274"/>
    </source>
</evidence>
<keyword evidence="2" id="KW-0812">Transmembrane</keyword>
<accession>A0A6P2VHL7</accession>
<feature type="region of interest" description="Disordered" evidence="1">
    <location>
        <begin position="423"/>
        <end position="446"/>
    </location>
</feature>
<organism evidence="3 4">
    <name type="scientific">Burkholderia lata (strain ATCC 17760 / DSM 23089 / LMG 22485 / NCIMB 9086 / R18194 / 383)</name>
    <dbReference type="NCBI Taxonomy" id="482957"/>
    <lineage>
        <taxon>Bacteria</taxon>
        <taxon>Pseudomonadati</taxon>
        <taxon>Pseudomonadota</taxon>
        <taxon>Betaproteobacteria</taxon>
        <taxon>Burkholderiales</taxon>
        <taxon>Burkholderiaceae</taxon>
        <taxon>Burkholderia</taxon>
        <taxon>Burkholderia cepacia complex</taxon>
    </lineage>
</organism>
<evidence type="ECO:0000256" key="1">
    <source>
        <dbReference type="SAM" id="MobiDB-lite"/>
    </source>
</evidence>
<sequence length="446" mass="48588">MPVDLSQAGLPNAYPSRPRFWPWWFCVWLACAVLGAAITVLIWPKGERAGGPWFWFCVFGIPNGFFGFLFAIERARYEALWYRAYHRNLHRDRWLAERVSVAQQPLRVLGVGYCLPLNDQTLAQAIDAGVRLPRQQQPRLGAGVVEHCRFDDPLELSDETDETDEADVADPTEESDAVADTPPKRPVTPLTLRIAEALEPLAASLHVLTHYEAAHWPKVRVLAEPGEEVLREDEVRDALQLVGLPPLTVLPIPASDGLLLADAWLDARDACPLLVIATAWHEERPPTGSTEGCVAVLLDAGFYALPEGVHAMATLHRPVEGNADEIEYGFANAVIWGRADVAAVTRAWVTRAVKRCNQGLRIANLEALANSEAQCDLAYIVGDFGSASGWLSVAAATECGAADAPQLIIDGVQSAVIHVLPGPRGKDSSLPGHAQHDRSETDLAIA</sequence>
<gene>
    <name evidence="3" type="ORF">BLA18112_03270</name>
</gene>
<dbReference type="EMBL" id="CABVQI010000009">
    <property type="protein sequence ID" value="VWC90329.1"/>
    <property type="molecule type" value="Genomic_DNA"/>
</dbReference>
<name>A0A6P2VHL7_BURL3</name>
<evidence type="ECO:0000313" key="3">
    <source>
        <dbReference type="EMBL" id="VWC90329.1"/>
    </source>
</evidence>
<feature type="transmembrane region" description="Helical" evidence="2">
    <location>
        <begin position="53"/>
        <end position="72"/>
    </location>
</feature>
<keyword evidence="2" id="KW-1133">Transmembrane helix</keyword>